<gene>
    <name evidence="2" type="ORF">TBK1r_13450</name>
</gene>
<evidence type="ECO:0000256" key="1">
    <source>
        <dbReference type="SAM" id="MobiDB-lite"/>
    </source>
</evidence>
<sequence>MTGIVQRTSTAIRSTLRRMLPTGVAVAGLLSVLVASDEANAQFFRGFRARGPVLVGPPILPTPYYGNAWGAWPPAPVVVGPPSRVRVQTPFFSLNIGPGSIVPPPYAGYDDRYESYRPRYDSRYDSRDDSGYRSPYQRGYIEPRSLVPEYRSPAPEYRSPAPQYGSSVPQYGSSGNYRPGSGGGIPDLTSPIEFSLPELRQAAETLYRTLAARPDDGEVWLEYLQPERIIAATESGQLSASMSELHSRFLGVTKNPDLVVMTRINGFQRTLQLLGMWIELEGDASATDDFVEPSEDTQTSPPPDPQPETTQEILPAPLGQVDL</sequence>
<protein>
    <submittedName>
        <fullName evidence="2">Uncharacterized protein</fullName>
    </submittedName>
</protein>
<feature type="region of interest" description="Disordered" evidence="1">
    <location>
        <begin position="117"/>
        <end position="137"/>
    </location>
</feature>
<accession>A0ABX5XM12</accession>
<feature type="compositionally biased region" description="Basic and acidic residues" evidence="1">
    <location>
        <begin position="117"/>
        <end position="131"/>
    </location>
</feature>
<proteinExistence type="predicted"/>
<dbReference type="RefSeq" id="WP_419581038.1">
    <property type="nucleotide sequence ID" value="NZ_CP036432.1"/>
</dbReference>
<reference evidence="2 3" key="1">
    <citation type="submission" date="2019-02" db="EMBL/GenBank/DDBJ databases">
        <title>Deep-cultivation of Planctomycetes and their phenomic and genomic characterization uncovers novel biology.</title>
        <authorList>
            <person name="Wiegand S."/>
            <person name="Jogler M."/>
            <person name="Boedeker C."/>
            <person name="Pinto D."/>
            <person name="Vollmers J."/>
            <person name="Rivas-Marin E."/>
            <person name="Kohn T."/>
            <person name="Peeters S.H."/>
            <person name="Heuer A."/>
            <person name="Rast P."/>
            <person name="Oberbeckmann S."/>
            <person name="Bunk B."/>
            <person name="Jeske O."/>
            <person name="Meyerdierks A."/>
            <person name="Storesund J.E."/>
            <person name="Kallscheuer N."/>
            <person name="Luecker S."/>
            <person name="Lage O.M."/>
            <person name="Pohl T."/>
            <person name="Merkel B.J."/>
            <person name="Hornburger P."/>
            <person name="Mueller R.-W."/>
            <person name="Bruemmer F."/>
            <person name="Labrenz M."/>
            <person name="Spormann A.M."/>
            <person name="Op den Camp H."/>
            <person name="Overmann J."/>
            <person name="Amann R."/>
            <person name="Jetten M.S.M."/>
            <person name="Mascher T."/>
            <person name="Medema M.H."/>
            <person name="Devos D.P."/>
            <person name="Kaster A.-K."/>
            <person name="Ovreas L."/>
            <person name="Rohde M."/>
            <person name="Galperin M.Y."/>
            <person name="Jogler C."/>
        </authorList>
    </citation>
    <scope>NUCLEOTIDE SEQUENCE [LARGE SCALE GENOMIC DNA]</scope>
    <source>
        <strain evidence="2 3">TBK1r</strain>
    </source>
</reference>
<feature type="region of interest" description="Disordered" evidence="1">
    <location>
        <begin position="285"/>
        <end position="323"/>
    </location>
</feature>
<feature type="region of interest" description="Disordered" evidence="1">
    <location>
        <begin position="151"/>
        <end position="184"/>
    </location>
</feature>
<organism evidence="2 3">
    <name type="scientific">Stieleria magnilauensis</name>
    <dbReference type="NCBI Taxonomy" id="2527963"/>
    <lineage>
        <taxon>Bacteria</taxon>
        <taxon>Pseudomonadati</taxon>
        <taxon>Planctomycetota</taxon>
        <taxon>Planctomycetia</taxon>
        <taxon>Pirellulales</taxon>
        <taxon>Pirellulaceae</taxon>
        <taxon>Stieleria</taxon>
    </lineage>
</organism>
<dbReference type="Proteomes" id="UP000318081">
    <property type="component" value="Chromosome"/>
</dbReference>
<evidence type="ECO:0000313" key="3">
    <source>
        <dbReference type="Proteomes" id="UP000318081"/>
    </source>
</evidence>
<evidence type="ECO:0000313" key="2">
    <source>
        <dbReference type="EMBL" id="QDV82415.1"/>
    </source>
</evidence>
<feature type="compositionally biased region" description="Polar residues" evidence="1">
    <location>
        <begin position="164"/>
        <end position="176"/>
    </location>
</feature>
<keyword evidence="3" id="KW-1185">Reference proteome</keyword>
<dbReference type="EMBL" id="CP036432">
    <property type="protein sequence ID" value="QDV82415.1"/>
    <property type="molecule type" value="Genomic_DNA"/>
</dbReference>
<name>A0ABX5XM12_9BACT</name>